<dbReference type="EMBL" id="CCYD01002047">
    <property type="protein sequence ID" value="CEG46245.1"/>
    <property type="molecule type" value="Genomic_DNA"/>
</dbReference>
<name>A0A0P1AXD7_PLAHL</name>
<dbReference type="GeneID" id="36397713"/>
<sequence>MTTMVLTYLESFRFAAHNFKRRRGDFFQLLKTLGTLRPSNFDTRSNLECCSASAYKRCIACATPFQNAIMTTTIVANGPPFRLISFSSIELKEESSILIKYFCFDYFGEICIRSCCLNGPNNKRKSAVHNAPMLFKSKFLHSSIEQFIEASVCPFPNS</sequence>
<keyword evidence="2" id="KW-1185">Reference proteome</keyword>
<reference evidence="2" key="1">
    <citation type="submission" date="2014-09" db="EMBL/GenBank/DDBJ databases">
        <authorList>
            <person name="Sharma Rahul"/>
            <person name="Thines Marco"/>
        </authorList>
    </citation>
    <scope>NUCLEOTIDE SEQUENCE [LARGE SCALE GENOMIC DNA]</scope>
</reference>
<organism evidence="1 2">
    <name type="scientific">Plasmopara halstedii</name>
    <name type="common">Downy mildew of sunflower</name>
    <dbReference type="NCBI Taxonomy" id="4781"/>
    <lineage>
        <taxon>Eukaryota</taxon>
        <taxon>Sar</taxon>
        <taxon>Stramenopiles</taxon>
        <taxon>Oomycota</taxon>
        <taxon>Peronosporomycetes</taxon>
        <taxon>Peronosporales</taxon>
        <taxon>Peronosporaceae</taxon>
        <taxon>Plasmopara</taxon>
    </lineage>
</organism>
<accession>A0A0P1AXD7</accession>
<dbReference type="AlphaFoldDB" id="A0A0P1AXD7"/>
<proteinExistence type="predicted"/>
<evidence type="ECO:0000313" key="2">
    <source>
        <dbReference type="Proteomes" id="UP000054928"/>
    </source>
</evidence>
<evidence type="ECO:0000313" key="1">
    <source>
        <dbReference type="EMBL" id="CEG46245.1"/>
    </source>
</evidence>
<dbReference type="Proteomes" id="UP000054928">
    <property type="component" value="Unassembled WGS sequence"/>
</dbReference>
<protein>
    <submittedName>
        <fullName evidence="1">Uncharacterized protein</fullName>
    </submittedName>
</protein>
<dbReference type="RefSeq" id="XP_024582614.1">
    <property type="nucleotide sequence ID" value="XM_024717080.1"/>
</dbReference>